<dbReference type="AlphaFoldDB" id="A0A8J5HE21"/>
<comment type="caution">
    <text evidence="1">The sequence shown here is derived from an EMBL/GenBank/DDBJ whole genome shotgun (WGS) entry which is preliminary data.</text>
</comment>
<proteinExistence type="predicted"/>
<sequence>MVITWEVGPSSSRQPFFTVRKGFSFQLFTDERPVLSPQTFQLFTDERNSPKNDLVPSPLPFELSAAIFYELPPAAGRF</sequence>
<dbReference type="EMBL" id="JACMSC010000005">
    <property type="protein sequence ID" value="KAG6519878.1"/>
    <property type="molecule type" value="Genomic_DNA"/>
</dbReference>
<accession>A0A8J5HE21</accession>
<dbReference type="Proteomes" id="UP000734854">
    <property type="component" value="Unassembled WGS sequence"/>
</dbReference>
<reference evidence="1 2" key="1">
    <citation type="submission" date="2020-08" db="EMBL/GenBank/DDBJ databases">
        <title>Plant Genome Project.</title>
        <authorList>
            <person name="Zhang R.-G."/>
        </authorList>
    </citation>
    <scope>NUCLEOTIDE SEQUENCE [LARGE SCALE GENOMIC DNA]</scope>
    <source>
        <tissue evidence="1">Rhizome</tissue>
    </source>
</reference>
<name>A0A8J5HE21_ZINOF</name>
<keyword evidence="2" id="KW-1185">Reference proteome</keyword>
<evidence type="ECO:0000313" key="2">
    <source>
        <dbReference type="Proteomes" id="UP000734854"/>
    </source>
</evidence>
<evidence type="ECO:0000313" key="1">
    <source>
        <dbReference type="EMBL" id="KAG6519878.1"/>
    </source>
</evidence>
<gene>
    <name evidence="1" type="ORF">ZIOFF_016907</name>
</gene>
<protein>
    <submittedName>
        <fullName evidence="1">Uncharacterized protein</fullName>
    </submittedName>
</protein>
<organism evidence="1 2">
    <name type="scientific">Zingiber officinale</name>
    <name type="common">Ginger</name>
    <name type="synonym">Amomum zingiber</name>
    <dbReference type="NCBI Taxonomy" id="94328"/>
    <lineage>
        <taxon>Eukaryota</taxon>
        <taxon>Viridiplantae</taxon>
        <taxon>Streptophyta</taxon>
        <taxon>Embryophyta</taxon>
        <taxon>Tracheophyta</taxon>
        <taxon>Spermatophyta</taxon>
        <taxon>Magnoliopsida</taxon>
        <taxon>Liliopsida</taxon>
        <taxon>Zingiberales</taxon>
        <taxon>Zingiberaceae</taxon>
        <taxon>Zingiber</taxon>
    </lineage>
</organism>